<proteinExistence type="predicted"/>
<sequence>MQNRAWQEVQELLLNFQSETSTDARYAKHDLVKTLLQWHSNWLSGLLDSQVFELMSQFAEQGPYWVPRAAGTAMRDEAA</sequence>
<dbReference type="EMBL" id="CAJNJA010030787">
    <property type="protein sequence ID" value="CAE7648570.1"/>
    <property type="molecule type" value="Genomic_DNA"/>
</dbReference>
<dbReference type="OrthoDB" id="10338371at2759"/>
<reference evidence="1" key="1">
    <citation type="submission" date="2021-02" db="EMBL/GenBank/DDBJ databases">
        <authorList>
            <person name="Dougan E. K."/>
            <person name="Rhodes N."/>
            <person name="Thang M."/>
            <person name="Chan C."/>
        </authorList>
    </citation>
    <scope>NUCLEOTIDE SEQUENCE</scope>
</reference>
<name>A0A812VXT0_9DINO</name>
<protein>
    <submittedName>
        <fullName evidence="1">Uncharacterized protein</fullName>
    </submittedName>
</protein>
<evidence type="ECO:0000313" key="1">
    <source>
        <dbReference type="EMBL" id="CAE7648570.1"/>
    </source>
</evidence>
<organism evidence="1 2">
    <name type="scientific">Symbiodinium necroappetens</name>
    <dbReference type="NCBI Taxonomy" id="1628268"/>
    <lineage>
        <taxon>Eukaryota</taxon>
        <taxon>Sar</taxon>
        <taxon>Alveolata</taxon>
        <taxon>Dinophyceae</taxon>
        <taxon>Suessiales</taxon>
        <taxon>Symbiodiniaceae</taxon>
        <taxon>Symbiodinium</taxon>
    </lineage>
</organism>
<accession>A0A812VXT0</accession>
<dbReference type="Proteomes" id="UP000601435">
    <property type="component" value="Unassembled WGS sequence"/>
</dbReference>
<evidence type="ECO:0000313" key="2">
    <source>
        <dbReference type="Proteomes" id="UP000601435"/>
    </source>
</evidence>
<gene>
    <name evidence="1" type="ORF">SNEC2469_LOCUS18329</name>
</gene>
<dbReference type="AlphaFoldDB" id="A0A812VXT0"/>
<comment type="caution">
    <text evidence="1">The sequence shown here is derived from an EMBL/GenBank/DDBJ whole genome shotgun (WGS) entry which is preliminary data.</text>
</comment>
<keyword evidence="2" id="KW-1185">Reference proteome</keyword>